<dbReference type="Proteomes" id="UP000186922">
    <property type="component" value="Unassembled WGS sequence"/>
</dbReference>
<reference evidence="2 3" key="1">
    <citation type="journal article" date="2016" name="Nat. Commun.">
        <title>Extremotolerant tardigrade genome and improved radiotolerance of human cultured cells by tardigrade-unique protein.</title>
        <authorList>
            <person name="Hashimoto T."/>
            <person name="Horikawa D.D."/>
            <person name="Saito Y."/>
            <person name="Kuwahara H."/>
            <person name="Kozuka-Hata H."/>
            <person name="Shin-I T."/>
            <person name="Minakuchi Y."/>
            <person name="Ohishi K."/>
            <person name="Motoyama A."/>
            <person name="Aizu T."/>
            <person name="Enomoto A."/>
            <person name="Kondo K."/>
            <person name="Tanaka S."/>
            <person name="Hara Y."/>
            <person name="Koshikawa S."/>
            <person name="Sagara H."/>
            <person name="Miura T."/>
            <person name="Yokobori S."/>
            <person name="Miyagawa K."/>
            <person name="Suzuki Y."/>
            <person name="Kubo T."/>
            <person name="Oyama M."/>
            <person name="Kohara Y."/>
            <person name="Fujiyama A."/>
            <person name="Arakawa K."/>
            <person name="Katayama T."/>
            <person name="Toyoda A."/>
            <person name="Kunieda T."/>
        </authorList>
    </citation>
    <scope>NUCLEOTIDE SEQUENCE [LARGE SCALE GENOMIC DNA]</scope>
    <source>
        <strain evidence="2 3">YOKOZUNA-1</strain>
    </source>
</reference>
<comment type="caution">
    <text evidence="2">The sequence shown here is derived from an EMBL/GenBank/DDBJ whole genome shotgun (WGS) entry which is preliminary data.</text>
</comment>
<protein>
    <submittedName>
        <fullName evidence="2">Uncharacterized protein</fullName>
    </submittedName>
</protein>
<feature type="region of interest" description="Disordered" evidence="1">
    <location>
        <begin position="1"/>
        <end position="29"/>
    </location>
</feature>
<keyword evidence="3" id="KW-1185">Reference proteome</keyword>
<name>A0A1D1URQ1_RAMVA</name>
<sequence>MSAHWGGPGNQTWNMIPQNHGENRGPHARMSKEVADYVRSGDDRYANITADLAYEAGSRRPANISYETTGASSRNHSDIQLYRRDFYPNRPTQVTPENIRRVDTLESDFTNPARGSFWGFGKS</sequence>
<dbReference type="AlphaFoldDB" id="A0A1D1URQ1"/>
<dbReference type="EMBL" id="BDGG01000001">
    <property type="protein sequence ID" value="GAU89043.1"/>
    <property type="molecule type" value="Genomic_DNA"/>
</dbReference>
<gene>
    <name evidence="2" type="primary">RvY_01639-1</name>
    <name evidence="2" type="synonym">RvY_01639.1</name>
    <name evidence="2" type="ORF">RvY_01639</name>
</gene>
<organism evidence="2 3">
    <name type="scientific">Ramazzottius varieornatus</name>
    <name type="common">Water bear</name>
    <name type="synonym">Tardigrade</name>
    <dbReference type="NCBI Taxonomy" id="947166"/>
    <lineage>
        <taxon>Eukaryota</taxon>
        <taxon>Metazoa</taxon>
        <taxon>Ecdysozoa</taxon>
        <taxon>Tardigrada</taxon>
        <taxon>Eutardigrada</taxon>
        <taxon>Parachela</taxon>
        <taxon>Hypsibioidea</taxon>
        <taxon>Ramazzottiidae</taxon>
        <taxon>Ramazzottius</taxon>
    </lineage>
</organism>
<evidence type="ECO:0000313" key="2">
    <source>
        <dbReference type="EMBL" id="GAU89043.1"/>
    </source>
</evidence>
<accession>A0A1D1URQ1</accession>
<proteinExistence type="predicted"/>
<evidence type="ECO:0000313" key="3">
    <source>
        <dbReference type="Proteomes" id="UP000186922"/>
    </source>
</evidence>
<evidence type="ECO:0000256" key="1">
    <source>
        <dbReference type="SAM" id="MobiDB-lite"/>
    </source>
</evidence>